<organism evidence="2 3">
    <name type="scientific">Enterococcus avium</name>
    <name type="common">Streptococcus avium</name>
    <dbReference type="NCBI Taxonomy" id="33945"/>
    <lineage>
        <taxon>Bacteria</taxon>
        <taxon>Bacillati</taxon>
        <taxon>Bacillota</taxon>
        <taxon>Bacilli</taxon>
        <taxon>Lactobacillales</taxon>
        <taxon>Enterococcaceae</taxon>
        <taxon>Enterococcus</taxon>
    </lineage>
</organism>
<dbReference type="AlphaFoldDB" id="A0ABD5F697"/>
<evidence type="ECO:0000313" key="2">
    <source>
        <dbReference type="EMBL" id="MDT2513993.1"/>
    </source>
</evidence>
<comment type="caution">
    <text evidence="2">The sequence shown here is derived from an EMBL/GenBank/DDBJ whole genome shotgun (WGS) entry which is preliminary data.</text>
</comment>
<name>A0ABD5F697_ENTAV</name>
<dbReference type="RefSeq" id="WP_311931902.1">
    <property type="nucleotide sequence ID" value="NZ_JARPWY010000014.1"/>
</dbReference>
<reference evidence="2 3" key="1">
    <citation type="submission" date="2023-03" db="EMBL/GenBank/DDBJ databases">
        <authorList>
            <person name="Shen W."/>
            <person name="Cai J."/>
        </authorList>
    </citation>
    <scope>NUCLEOTIDE SEQUENCE [LARGE SCALE GENOMIC DNA]</scope>
    <source>
        <strain evidence="2 3">Y2</strain>
    </source>
</reference>
<evidence type="ECO:0000256" key="1">
    <source>
        <dbReference type="SAM" id="Coils"/>
    </source>
</evidence>
<proteinExistence type="predicted"/>
<sequence>MGDKIAKNETIRDLEESIQGAKLLSSISSLFGIKFDEDFDLLEKRILEIKELPDKFNEIFSSRGWIAHDSLDVKVMKECVEQGIDGESLLMNYYEGKLEWLINILSYRPIFKERAELLNLAKIDYFEERYHSCIPIVLMLVDGIVNDIKPTGLFADATDLDVWDSIAGHSTGLNSLVDILKKNRTKTNVEPIYLPYRNGILHGRELKYNNKIVAIKTFAILFYVNDWIQSLESEEKRREEYLEEKKKSKETSFFDIARKYTDHKKKLQKMDKLLEEWQPRKFENGYEHFTIRDGTPEANAIKFLECIKKGNFGTPVSLYFENIFGKVSVKEKAGLFRKEYENVKLDSYSIAKIDDRGASVTHVFVSVVYKLDGVTKNKEIDFRMIYEKNGETENRLVEGGIWKIVNIEGIINQLKFPMTRNEGDEFEKKKKE</sequence>
<dbReference type="Proteomes" id="UP001264335">
    <property type="component" value="Unassembled WGS sequence"/>
</dbReference>
<keyword evidence="1" id="KW-0175">Coiled coil</keyword>
<protein>
    <submittedName>
        <fullName evidence="2">Uncharacterized protein</fullName>
    </submittedName>
</protein>
<dbReference type="EMBL" id="JARPWY010000014">
    <property type="protein sequence ID" value="MDT2513993.1"/>
    <property type="molecule type" value="Genomic_DNA"/>
</dbReference>
<gene>
    <name evidence="2" type="ORF">P7D79_07060</name>
</gene>
<feature type="coiled-coil region" evidence="1">
    <location>
        <begin position="224"/>
        <end position="251"/>
    </location>
</feature>
<evidence type="ECO:0000313" key="3">
    <source>
        <dbReference type="Proteomes" id="UP001264335"/>
    </source>
</evidence>
<accession>A0ABD5F697</accession>